<dbReference type="GO" id="GO:0003677">
    <property type="term" value="F:DNA binding"/>
    <property type="evidence" value="ECO:0007669"/>
    <property type="project" value="UniProtKB-KW"/>
</dbReference>
<gene>
    <name evidence="5" type="ORF">SAMN05444364_1125</name>
</gene>
<dbReference type="InterPro" id="IPR016032">
    <property type="entry name" value="Sig_transdc_resp-reg_C-effctor"/>
</dbReference>
<dbReference type="AlphaFoldDB" id="A0AAX2F3K6"/>
<dbReference type="SUPFAM" id="SSF46894">
    <property type="entry name" value="C-terminal effector domain of the bipartite response regulators"/>
    <property type="match status" value="1"/>
</dbReference>
<evidence type="ECO:0000259" key="4">
    <source>
        <dbReference type="PROSITE" id="PS50043"/>
    </source>
</evidence>
<keyword evidence="3" id="KW-0804">Transcription</keyword>
<dbReference type="PRINTS" id="PR00038">
    <property type="entry name" value="HTHLUXR"/>
</dbReference>
<dbReference type="PROSITE" id="PS50043">
    <property type="entry name" value="HTH_LUXR_2"/>
    <property type="match status" value="1"/>
</dbReference>
<evidence type="ECO:0000313" key="5">
    <source>
        <dbReference type="EMBL" id="SHF82644.1"/>
    </source>
</evidence>
<name>A0AAX2F3K6_9BACT</name>
<organism evidence="5 6">
    <name type="scientific">Prevotella scopos JCM 17725</name>
    <dbReference type="NCBI Taxonomy" id="1236518"/>
    <lineage>
        <taxon>Bacteria</taxon>
        <taxon>Pseudomonadati</taxon>
        <taxon>Bacteroidota</taxon>
        <taxon>Bacteroidia</taxon>
        <taxon>Bacteroidales</taxon>
        <taxon>Prevotellaceae</taxon>
        <taxon>Prevotella</taxon>
    </lineage>
</organism>
<evidence type="ECO:0000313" key="6">
    <source>
        <dbReference type="Proteomes" id="UP000184105"/>
    </source>
</evidence>
<dbReference type="PANTHER" id="PTHR44688:SF16">
    <property type="entry name" value="DNA-BINDING TRANSCRIPTIONAL ACTIVATOR DEVR_DOSR"/>
    <property type="match status" value="1"/>
</dbReference>
<dbReference type="Pfam" id="PF00196">
    <property type="entry name" value="GerE"/>
    <property type="match status" value="1"/>
</dbReference>
<dbReference type="SMART" id="SM00421">
    <property type="entry name" value="HTH_LUXR"/>
    <property type="match status" value="1"/>
</dbReference>
<sequence length="208" mass="23497">MNETMEHLADKNMGRPKIAIVDSNTLVVLGLKNILQNVMPIMTVDSFSNFQDFEKAQPNSYYHYFVSQVIVLENRQFFSQCIHKTIVLTLSKDPNAQLSGFHSFCINVPEDELVKAILKIVQYGHSGGKNLPELPQVLKNKILSNRELEVLSLIVQGLINKEIAEKLNISLTTVITHRKNIMDKLGMKSVSALTIYAVMHGYIDINKI</sequence>
<keyword evidence="6" id="KW-1185">Reference proteome</keyword>
<reference evidence="5 6" key="1">
    <citation type="submission" date="2016-11" db="EMBL/GenBank/DDBJ databases">
        <authorList>
            <person name="Varghese N."/>
            <person name="Submissions S."/>
        </authorList>
    </citation>
    <scope>NUCLEOTIDE SEQUENCE [LARGE SCALE GENOMIC DNA]</scope>
    <source>
        <strain evidence="5 6">DSM 22613</strain>
    </source>
</reference>
<keyword evidence="1" id="KW-0805">Transcription regulation</keyword>
<comment type="caution">
    <text evidence="5">The sequence shown here is derived from an EMBL/GenBank/DDBJ whole genome shotgun (WGS) entry which is preliminary data.</text>
</comment>
<dbReference type="EMBL" id="FQWA01000012">
    <property type="protein sequence ID" value="SHF82644.1"/>
    <property type="molecule type" value="Genomic_DNA"/>
</dbReference>
<evidence type="ECO:0000256" key="3">
    <source>
        <dbReference type="ARBA" id="ARBA00023163"/>
    </source>
</evidence>
<keyword evidence="2 5" id="KW-0238">DNA-binding</keyword>
<dbReference type="InterPro" id="IPR036388">
    <property type="entry name" value="WH-like_DNA-bd_sf"/>
</dbReference>
<dbReference type="Proteomes" id="UP000184105">
    <property type="component" value="Unassembled WGS sequence"/>
</dbReference>
<dbReference type="CDD" id="cd06170">
    <property type="entry name" value="LuxR_C_like"/>
    <property type="match status" value="1"/>
</dbReference>
<dbReference type="GO" id="GO:0006355">
    <property type="term" value="P:regulation of DNA-templated transcription"/>
    <property type="evidence" value="ECO:0007669"/>
    <property type="project" value="InterPro"/>
</dbReference>
<proteinExistence type="predicted"/>
<evidence type="ECO:0000256" key="2">
    <source>
        <dbReference type="ARBA" id="ARBA00023125"/>
    </source>
</evidence>
<dbReference type="PROSITE" id="PS00622">
    <property type="entry name" value="HTH_LUXR_1"/>
    <property type="match status" value="1"/>
</dbReference>
<protein>
    <submittedName>
        <fullName evidence="5">DNA-binding response regulator, NarL/FixJ family, contains REC and HTH domains</fullName>
    </submittedName>
</protein>
<dbReference type="PANTHER" id="PTHR44688">
    <property type="entry name" value="DNA-BINDING TRANSCRIPTIONAL ACTIVATOR DEVR_DOSR"/>
    <property type="match status" value="1"/>
</dbReference>
<dbReference type="InterPro" id="IPR000792">
    <property type="entry name" value="Tscrpt_reg_LuxR_C"/>
</dbReference>
<dbReference type="Gene3D" id="1.10.10.10">
    <property type="entry name" value="Winged helix-like DNA-binding domain superfamily/Winged helix DNA-binding domain"/>
    <property type="match status" value="1"/>
</dbReference>
<feature type="domain" description="HTH luxR-type" evidence="4">
    <location>
        <begin position="136"/>
        <end position="201"/>
    </location>
</feature>
<accession>A0AAX2F3K6</accession>
<evidence type="ECO:0000256" key="1">
    <source>
        <dbReference type="ARBA" id="ARBA00023015"/>
    </source>
</evidence>